<organism evidence="1 2">
    <name type="scientific">Sporothrix eucalyptigena</name>
    <dbReference type="NCBI Taxonomy" id="1812306"/>
    <lineage>
        <taxon>Eukaryota</taxon>
        <taxon>Fungi</taxon>
        <taxon>Dikarya</taxon>
        <taxon>Ascomycota</taxon>
        <taxon>Pezizomycotina</taxon>
        <taxon>Sordariomycetes</taxon>
        <taxon>Sordariomycetidae</taxon>
        <taxon>Ophiostomatales</taxon>
        <taxon>Ophiostomataceae</taxon>
        <taxon>Sporothrix</taxon>
    </lineage>
</organism>
<sequence>MFPPSSTPAALLPTPRLTTLRPGLSLLSPLSRRGTGPGLIVVCPETADSLAIVNGVPWPLVKWAEEGYTVVQVQPEALVSSKDSVLKEACEALSSYVECAPKEKVAIVVYGGLLWNDVAAALSSQKEIVAAVVYASASDANILKASPVPLLQHLAGSGPSSGQTLQRVSPDHTRYWYSSAQPDFAVPFQPGFHYATESVSHTRSLMFLKARMGGPSFDLEQLWDEHTYYEFGDRSVEHTMSTMVQEPYVNHVPTLTGGIGRASLSAFYRHHFIFSNSDDTALELISRTVGIDRVVDEFVFRFTHDRVVDWLVPGIPPTHKKVEVPFTAVVNFRGDRLYHEHIAWDQACVLRQLGLLPEYLPFPYALDGKEGQTLEYRLPVAGIESAEKLREKNAVSSNKMFTYGVREVKSKEDSEA</sequence>
<dbReference type="Gene3D" id="3.10.450.50">
    <property type="match status" value="1"/>
</dbReference>
<dbReference type="PANTHER" id="PTHR38436:SF3">
    <property type="entry name" value="CARBOXYMETHYLENEBUTENOLIDASE-RELATED"/>
    <property type="match status" value="1"/>
</dbReference>
<evidence type="ECO:0008006" key="3">
    <source>
        <dbReference type="Google" id="ProtNLM"/>
    </source>
</evidence>
<gene>
    <name evidence="1" type="ORF">SEUCBS140593_008689</name>
</gene>
<dbReference type="InterPro" id="IPR032710">
    <property type="entry name" value="NTF2-like_dom_sf"/>
</dbReference>
<dbReference type="InterPro" id="IPR009959">
    <property type="entry name" value="Cyclase_SnoaL-like"/>
</dbReference>
<name>A0ABP0CQ38_9PEZI</name>
<evidence type="ECO:0000313" key="1">
    <source>
        <dbReference type="EMBL" id="CAK7233702.1"/>
    </source>
</evidence>
<proteinExistence type="predicted"/>
<dbReference type="Proteomes" id="UP001642482">
    <property type="component" value="Unassembled WGS sequence"/>
</dbReference>
<dbReference type="SUPFAM" id="SSF54427">
    <property type="entry name" value="NTF2-like"/>
    <property type="match status" value="1"/>
</dbReference>
<keyword evidence="2" id="KW-1185">Reference proteome</keyword>
<accession>A0ABP0CQ38</accession>
<comment type="caution">
    <text evidence="1">The sequence shown here is derived from an EMBL/GenBank/DDBJ whole genome shotgun (WGS) entry which is preliminary data.</text>
</comment>
<dbReference type="PANTHER" id="PTHR38436">
    <property type="entry name" value="POLYKETIDE CYCLASE SNOAL-LIKE DOMAIN"/>
    <property type="match status" value="1"/>
</dbReference>
<dbReference type="EMBL" id="CAWUHD010000125">
    <property type="protein sequence ID" value="CAK7233702.1"/>
    <property type="molecule type" value="Genomic_DNA"/>
</dbReference>
<evidence type="ECO:0000313" key="2">
    <source>
        <dbReference type="Proteomes" id="UP001642482"/>
    </source>
</evidence>
<reference evidence="1 2" key="1">
    <citation type="submission" date="2024-01" db="EMBL/GenBank/DDBJ databases">
        <authorList>
            <person name="Allen C."/>
            <person name="Tagirdzhanova G."/>
        </authorList>
    </citation>
    <scope>NUCLEOTIDE SEQUENCE [LARGE SCALE GENOMIC DNA]</scope>
</reference>
<protein>
    <recommendedName>
        <fullName evidence="3">Carboxymethylenebutenolidase</fullName>
    </recommendedName>
</protein>